<dbReference type="EMBL" id="LSRX01000271">
    <property type="protein sequence ID" value="OLQ02188.1"/>
    <property type="molecule type" value="Genomic_DNA"/>
</dbReference>
<dbReference type="Gene3D" id="3.60.10.10">
    <property type="entry name" value="Endonuclease/exonuclease/phosphatase"/>
    <property type="match status" value="1"/>
</dbReference>
<feature type="compositionally biased region" description="Basic residues" evidence="1">
    <location>
        <begin position="499"/>
        <end position="509"/>
    </location>
</feature>
<evidence type="ECO:0000313" key="2">
    <source>
        <dbReference type="EMBL" id="OLQ02188.1"/>
    </source>
</evidence>
<dbReference type="OrthoDB" id="413561at2759"/>
<name>A0A1Q9E441_SYMMI</name>
<dbReference type="InterPro" id="IPR036397">
    <property type="entry name" value="RNaseH_sf"/>
</dbReference>
<dbReference type="SUPFAM" id="SSF56219">
    <property type="entry name" value="DNase I-like"/>
    <property type="match status" value="1"/>
</dbReference>
<keyword evidence="3" id="KW-1185">Reference proteome</keyword>
<proteinExistence type="predicted"/>
<feature type="region of interest" description="Disordered" evidence="1">
    <location>
        <begin position="479"/>
        <end position="509"/>
    </location>
</feature>
<dbReference type="PANTHER" id="PTHR19446">
    <property type="entry name" value="REVERSE TRANSCRIPTASES"/>
    <property type="match status" value="1"/>
</dbReference>
<sequence length="2271" mass="248160">MGDGNAAIVVDLTCVGGKYFPIVLPKRIAYATLLEYILPMTSALHEELHIFVGCRSRPWPPQAEVTLESGEVVTVLPSGDQHPAHIRAFALLQPEAEWGPMHHFFRVELHESICVLFRSQRYCFNSHTGTTLLDFVCERFRLDPNRIVTCVFPIEDLDVQGDYCPVLVAVQDLPPLAIPGHPTRQDCFTLCDLRPLGLKPQFIYTHVPTHHVPSLASDFGVSLPRHMQVKTLGGRQLDEVVQLEPNATLVFYSHAADDVLTSSEGESGENLEQPPWQPGPAGPPPPVPDIPPEEEPLADVWPMPSSDSARASLYDVTIPHDHGWNEGITTPADADTNPSTEATAGCGAPATASLEDRLHSTEGRRGHFRTDLASQLGTDQFRITFKVSRLPVPPARRPDRRIILILDCRYILQAFVWQLLEGPEIGVQTLVNQFQDECPPGHIVSITGAPVQSRPHGAVFLLNDGQVLTVAYIEDMLPSEDSSAPPDSDDPGEDGPPNRKPRHNGRNRWRTGVTTQAAFALLAPEYTAEVPVVTDRFWLLNLAGLPPQVGDCITFASPTFFLEPTVHLCAMARTALAWEAGPPFPGFGAEDRYCVVSDDAYTDFVLHPARSTSYKTDIAATLNLRPWHLMLSPAQPPVGDSSLLGRTCRTVIAAGEQLRRSPQSDCTVGFLDCRPMLGGWHRLYTADGWINLEHLRCSLTESAPTGTQVTFLACPSHWRWLWLQPGQVVVASLDPIGDHCHESEPHEQSRGTATERQEEQTQGTHSVTGRHSRSQASDNHYAPQQGSELHGQGAIVACRLASWCCLLLFACLTDGLGLPVVVLGLQGRFSAHARILGLIAWILISQAELVEAVALHSDAASTSISKLELPRPSAHRPVPTPARATAMPICLAPLAPTPAEDLQSELTCLHTLLEESLSENSEDPFIEARAILETLCDHFTTAPATDTAGPMPIRLEAHVGLSHHQASTLHLQQFLPHCIVDEGPDWLDSDLTEVLGFQGLPLEVRTELVNIATWHTAADVPLEALEIYTDGSATCQGQDISPSAWAFAVFVLAQGNRYLLGHASSQAAPPGTPYFLGEVADDALTAELLALCWSLCWAVQYAHSFAVPVHFCYDAMSAGRGTFGKAQPVAGTSPERYAPLSRFAVALRQYLNACVPTAHRHVTGHTGCLGNELCDALAKLARKTACDAYDRCLPSWPAHWARHPLADWAWATVPGQSDIPRLFCFEVEVARGHISSPLPATAPKAGTATVTHPAGEVYFTVTCVSLNVLTLRDGKHTARDPSVGMRVLGRKDVLKASLDTVSPLFVGLQETRLPQSAPLEDQDFLMYSASASDSGTGGCSLWISKRQPLYTTNEGATCIADRDVTIIDAAPRFLVAHIQTRRLSLQVHVLHAPSTANVPVEEVRSFWDERAQALLHRPEGCDFIVLCDANSRLGEIASDFVGTFGAEQEGPAGGLFHEFLTKIDAVAPSTWEDWHTGPHTTWVSPTGHRSRIDYVLLPRHWTTGHISSFTLPFTEHLQLRDDHIPVFLSCQFARRMPPLAYTTSCKQVVRPDPQSAGSHACQLLSDWVPVQPWHLSVDEHYQGLAEAWLQVGEALASPAQEQPRQPYLTADTLLLVRERAHARSSLKAVSAERQHRWRLIIFAAFVTNTAQQAFSPAQTRTADSWLRDADLVEAELLASHLLLVRRLRQAVATDRIQYLDGLVTEVAHQTVGDAKALYKVLRRAFPAARSARRQTNTPLPMLKLADGTVAATTDERAEAWRAHFAAQEAGIEVTDQDYAIAFAEVGIQARDLDISCVPTLAAVERNILAAKTGKAAGPDGITAELLRLDATIVARQLMPVFLKACLHVREPITFRGGDLVCLAKRAGQALQCDAYRSILVSSVPGKLYHRGVREALKPLLLHSQMPFQGGVAPGQGIECAALAVRTFYSLCLGRGVRASLTFFDLQAAFYQVLRQSLVPLQEDDTELLRLLHCLRLPEKAICELRDHLAKAAQLPLLGASSHATAIVQDMFRGTWFRLSGFAALTLTKRGTRPGDPTADLLFGFTLSALAKAVQHCLASKGLLPDLPSCPDRPDFIGKNGPVCLGFPAWADDFVSPQTGDDTAQLITRTSQTITTVVDFATSAGMTVKFGRDKTALLMSPKDICHASEAFSIDDTGSRSLQLHNSVSDIAYHVPLVESYRHLGGIVTSSATPAPDLHFRFAQAMGTLKPLRRKLFGAREIPIATRSYLLRALVISRFAHSAAAIIMCTAGQLKTWERYYVALWMGLGGCDR</sequence>
<feature type="region of interest" description="Disordered" evidence="1">
    <location>
        <begin position="329"/>
        <end position="351"/>
    </location>
</feature>
<feature type="compositionally biased region" description="Basic and acidic residues" evidence="1">
    <location>
        <begin position="740"/>
        <end position="759"/>
    </location>
</feature>
<reference evidence="2 3" key="1">
    <citation type="submission" date="2016-02" db="EMBL/GenBank/DDBJ databases">
        <title>Genome analysis of coral dinoflagellate symbionts highlights evolutionary adaptations to a symbiotic lifestyle.</title>
        <authorList>
            <person name="Aranda M."/>
            <person name="Li Y."/>
            <person name="Liew Y.J."/>
            <person name="Baumgarten S."/>
            <person name="Simakov O."/>
            <person name="Wilson M."/>
            <person name="Piel J."/>
            <person name="Ashoor H."/>
            <person name="Bougouffa S."/>
            <person name="Bajic V.B."/>
            <person name="Ryu T."/>
            <person name="Ravasi T."/>
            <person name="Bayer T."/>
            <person name="Micklem G."/>
            <person name="Kim H."/>
            <person name="Bhak J."/>
            <person name="Lajeunesse T.C."/>
            <person name="Voolstra C.R."/>
        </authorList>
    </citation>
    <scope>NUCLEOTIDE SEQUENCE [LARGE SCALE GENOMIC DNA]</scope>
    <source>
        <strain evidence="2 3">CCMP2467</strain>
    </source>
</reference>
<evidence type="ECO:0000256" key="1">
    <source>
        <dbReference type="SAM" id="MobiDB-lite"/>
    </source>
</evidence>
<dbReference type="Gene3D" id="3.30.420.10">
    <property type="entry name" value="Ribonuclease H-like superfamily/Ribonuclease H"/>
    <property type="match status" value="1"/>
</dbReference>
<feature type="region of interest" description="Disordered" evidence="1">
    <location>
        <begin position="262"/>
        <end position="304"/>
    </location>
</feature>
<dbReference type="InterPro" id="IPR012337">
    <property type="entry name" value="RNaseH-like_sf"/>
</dbReference>
<feature type="compositionally biased region" description="Pro residues" evidence="1">
    <location>
        <begin position="275"/>
        <end position="290"/>
    </location>
</feature>
<feature type="compositionally biased region" description="Polar residues" evidence="1">
    <location>
        <begin position="774"/>
        <end position="785"/>
    </location>
</feature>
<protein>
    <submittedName>
        <fullName evidence="2">Uncharacterized protein</fullName>
    </submittedName>
</protein>
<evidence type="ECO:0000313" key="3">
    <source>
        <dbReference type="Proteomes" id="UP000186817"/>
    </source>
</evidence>
<dbReference type="GO" id="GO:0003676">
    <property type="term" value="F:nucleic acid binding"/>
    <property type="evidence" value="ECO:0007669"/>
    <property type="project" value="InterPro"/>
</dbReference>
<dbReference type="Proteomes" id="UP000186817">
    <property type="component" value="Unassembled WGS sequence"/>
</dbReference>
<feature type="region of interest" description="Disordered" evidence="1">
    <location>
        <begin position="740"/>
        <end position="785"/>
    </location>
</feature>
<accession>A0A1Q9E441</accession>
<gene>
    <name evidence="2" type="ORF">AK812_SmicGene14994</name>
</gene>
<dbReference type="SUPFAM" id="SSF53098">
    <property type="entry name" value="Ribonuclease H-like"/>
    <property type="match status" value="1"/>
</dbReference>
<dbReference type="InterPro" id="IPR036691">
    <property type="entry name" value="Endo/exonu/phosph_ase_sf"/>
</dbReference>
<organism evidence="2 3">
    <name type="scientific">Symbiodinium microadriaticum</name>
    <name type="common">Dinoflagellate</name>
    <name type="synonym">Zooxanthella microadriatica</name>
    <dbReference type="NCBI Taxonomy" id="2951"/>
    <lineage>
        <taxon>Eukaryota</taxon>
        <taxon>Sar</taxon>
        <taxon>Alveolata</taxon>
        <taxon>Dinophyceae</taxon>
        <taxon>Suessiales</taxon>
        <taxon>Symbiodiniaceae</taxon>
        <taxon>Symbiodinium</taxon>
    </lineage>
</organism>
<comment type="caution">
    <text evidence="2">The sequence shown here is derived from an EMBL/GenBank/DDBJ whole genome shotgun (WGS) entry which is preliminary data.</text>
</comment>